<comment type="caution">
    <text evidence="2">The sequence shown here is derived from an EMBL/GenBank/DDBJ whole genome shotgun (WGS) entry which is preliminary data.</text>
</comment>
<dbReference type="PANTHER" id="PTHR47099">
    <property type="entry name" value="METHYLCOBAMIDE:COM METHYLTRANSFERASE MTBA"/>
    <property type="match status" value="1"/>
</dbReference>
<dbReference type="Gene3D" id="3.20.20.210">
    <property type="match status" value="1"/>
</dbReference>
<evidence type="ECO:0000313" key="3">
    <source>
        <dbReference type="Proteomes" id="UP000616595"/>
    </source>
</evidence>
<keyword evidence="3" id="KW-1185">Reference proteome</keyword>
<reference evidence="2" key="1">
    <citation type="submission" date="2019-10" db="EMBL/GenBank/DDBJ databases">
        <authorList>
            <person name="Ross D.E."/>
            <person name="Gulliver D."/>
        </authorList>
    </citation>
    <scope>NUCLEOTIDE SEQUENCE</scope>
    <source>
        <strain evidence="2">DER-2019</strain>
    </source>
</reference>
<dbReference type="Proteomes" id="UP000616595">
    <property type="component" value="Unassembled WGS sequence"/>
</dbReference>
<dbReference type="GO" id="GO:0006779">
    <property type="term" value="P:porphyrin-containing compound biosynthetic process"/>
    <property type="evidence" value="ECO:0007669"/>
    <property type="project" value="InterPro"/>
</dbReference>
<dbReference type="InterPro" id="IPR052024">
    <property type="entry name" value="Methanogen_methyltrans"/>
</dbReference>
<feature type="domain" description="Uroporphyrinogen decarboxylase (URO-D)" evidence="1">
    <location>
        <begin position="183"/>
        <end position="382"/>
    </location>
</feature>
<dbReference type="EMBL" id="WJBD01000001">
    <property type="protein sequence ID" value="MBC3886912.1"/>
    <property type="molecule type" value="Genomic_DNA"/>
</dbReference>
<keyword evidence="2" id="KW-0808">Transferase</keyword>
<organism evidence="2 3">
    <name type="scientific">Acetobacterium paludosum</name>
    <dbReference type="NCBI Taxonomy" id="52693"/>
    <lineage>
        <taxon>Bacteria</taxon>
        <taxon>Bacillati</taxon>
        <taxon>Bacillota</taxon>
        <taxon>Clostridia</taxon>
        <taxon>Eubacteriales</taxon>
        <taxon>Eubacteriaceae</taxon>
        <taxon>Acetobacterium</taxon>
    </lineage>
</organism>
<dbReference type="GO" id="GO:0004853">
    <property type="term" value="F:uroporphyrinogen decarboxylase activity"/>
    <property type="evidence" value="ECO:0007669"/>
    <property type="project" value="InterPro"/>
</dbReference>
<dbReference type="SUPFAM" id="SSF51726">
    <property type="entry name" value="UROD/MetE-like"/>
    <property type="match status" value="1"/>
</dbReference>
<evidence type="ECO:0000313" key="2">
    <source>
        <dbReference type="EMBL" id="MBC3886912.1"/>
    </source>
</evidence>
<dbReference type="OrthoDB" id="1777561at2"/>
<dbReference type="GO" id="GO:0008168">
    <property type="term" value="F:methyltransferase activity"/>
    <property type="evidence" value="ECO:0007669"/>
    <property type="project" value="UniProtKB-KW"/>
</dbReference>
<proteinExistence type="predicted"/>
<keyword evidence="2" id="KW-0489">Methyltransferase</keyword>
<dbReference type="InterPro" id="IPR000257">
    <property type="entry name" value="Uroporphyrinogen_deCOase"/>
</dbReference>
<dbReference type="Pfam" id="PF01208">
    <property type="entry name" value="URO-D"/>
    <property type="match status" value="1"/>
</dbReference>
<accession>A0A923KR60</accession>
<gene>
    <name evidence="2" type="ORF">GH810_01105</name>
</gene>
<reference evidence="2" key="2">
    <citation type="submission" date="2020-10" db="EMBL/GenBank/DDBJ databases">
        <title>Comparative genomics of the Acetobacterium genus.</title>
        <authorList>
            <person name="Marshall C."/>
            <person name="May H."/>
            <person name="Norman S."/>
        </authorList>
    </citation>
    <scope>NUCLEOTIDE SEQUENCE</scope>
    <source>
        <strain evidence="2">DER-2019</strain>
    </source>
</reference>
<dbReference type="PANTHER" id="PTHR47099:SF1">
    <property type="entry name" value="METHYLCOBAMIDE:COM METHYLTRANSFERASE MTBA"/>
    <property type="match status" value="1"/>
</dbReference>
<name>A0A923KR60_9FIRM</name>
<dbReference type="RefSeq" id="WP_148565533.1">
    <property type="nucleotide sequence ID" value="NZ_RXYA01000001.1"/>
</dbReference>
<dbReference type="GO" id="GO:0032259">
    <property type="term" value="P:methylation"/>
    <property type="evidence" value="ECO:0007669"/>
    <property type="project" value="UniProtKB-KW"/>
</dbReference>
<sequence>MGTYDKFNANLETVYQTIHCENERPVPCYMGIAPAPIQMEMTLAEYIADPVKGAYAQYDYVMRLSEEAGPIGCIDNDPMGFNMVSYLTLLWLSKIQRPGIELSDTSLWQVLETKIMEKDEYDVLINQGYETWFNSLLPKVIDMEYFGKTMQVYGRNVNAIRDKGRELGIVSINSPDILPANIPFEILCGVRSMSAFYMDCYKIPDKLVEASDVIFEANKASAQKTLEAAKDDRSIVSGWIGGWRTASAMLSPKIWDRLVWPYIKASGDQMLSYGKNPTFHLDQCWNRDIGRFAEFPEKSIILNLDGMTDMREARKKLGENYCLMGDVPAPLLATGTPEEVRDYVTKLIDDLGPKGLFVTAGCDAPGNTKHENMVAMFKATNDWK</sequence>
<dbReference type="AlphaFoldDB" id="A0A923KR60"/>
<dbReference type="InterPro" id="IPR038071">
    <property type="entry name" value="UROD/MetE-like_sf"/>
</dbReference>
<evidence type="ECO:0000259" key="1">
    <source>
        <dbReference type="Pfam" id="PF01208"/>
    </source>
</evidence>
<protein>
    <submittedName>
        <fullName evidence="2">Methyltransferase</fullName>
    </submittedName>
</protein>